<feature type="binding site" evidence="12">
    <location>
        <begin position="131"/>
        <end position="134"/>
    </location>
    <ligand>
        <name>GTP</name>
        <dbReference type="ChEBI" id="CHEBI:37565"/>
    </ligand>
</feature>
<dbReference type="PRINTS" id="PR00315">
    <property type="entry name" value="ELONGATNFCT"/>
</dbReference>
<name>A0A1V4B0D5_9PAST</name>
<evidence type="ECO:0000256" key="9">
    <source>
        <dbReference type="ARBA" id="ARBA00057626"/>
    </source>
</evidence>
<dbReference type="FunFam" id="3.30.70.2570:FF:000001">
    <property type="entry name" value="Translation factor GUF1, mitochondrial"/>
    <property type="match status" value="1"/>
</dbReference>
<dbReference type="FunFam" id="2.40.30.10:FF:000015">
    <property type="entry name" value="Translation factor GUF1, mitochondrial"/>
    <property type="match status" value="1"/>
</dbReference>
<dbReference type="InterPro" id="IPR006297">
    <property type="entry name" value="EF-4"/>
</dbReference>
<dbReference type="PROSITE" id="PS51722">
    <property type="entry name" value="G_TR_2"/>
    <property type="match status" value="1"/>
</dbReference>
<evidence type="ECO:0000256" key="6">
    <source>
        <dbReference type="ARBA" id="ARBA00023134"/>
    </source>
</evidence>
<dbReference type="GO" id="GO:0003924">
    <property type="term" value="F:GTPase activity"/>
    <property type="evidence" value="ECO:0007669"/>
    <property type="project" value="UniProtKB-UniRule"/>
</dbReference>
<dbReference type="EC" id="3.6.5.n1" evidence="11 12"/>
<evidence type="ECO:0000313" key="17">
    <source>
        <dbReference type="Proteomes" id="UP000254496"/>
    </source>
</evidence>
<evidence type="ECO:0000256" key="11">
    <source>
        <dbReference type="ARBA" id="ARBA00066744"/>
    </source>
</evidence>
<dbReference type="GO" id="GO:0005525">
    <property type="term" value="F:GTP binding"/>
    <property type="evidence" value="ECO:0007669"/>
    <property type="project" value="UniProtKB-UniRule"/>
</dbReference>
<protein>
    <recommendedName>
        <fullName evidence="11 12">Elongation factor 4</fullName>
        <shortName evidence="12">EF-4</shortName>
        <ecNumber evidence="11 12">3.6.5.n1</ecNumber>
    </recommendedName>
    <alternativeName>
        <fullName evidence="12">Ribosomal back-translocase LepA</fullName>
    </alternativeName>
</protein>
<dbReference type="Proteomes" id="UP000254496">
    <property type="component" value="Unassembled WGS sequence"/>
</dbReference>
<dbReference type="Pfam" id="PF00009">
    <property type="entry name" value="GTP_EFTU"/>
    <property type="match status" value="1"/>
</dbReference>
<comment type="similarity">
    <text evidence="1 12">Belongs to the TRAFAC class translation factor GTPase superfamily. Classic translation factor GTPase family. LepA subfamily.</text>
</comment>
<comment type="function">
    <text evidence="9 12">Required for accurate and efficient protein synthesis under certain stress conditions. May act as a fidelity factor of the translation reaction, by catalyzing a one-codon backward translocation of tRNAs on improperly translocated ribosomes. Back-translocation proceeds from a post-translocation (POST) complex to a pre-translocation (PRE) complex, thus giving elongation factor G a second chance to translocate the tRNAs correctly. Binds to ribosomes in a GTP-dependent manner.</text>
</comment>
<keyword evidence="2 12" id="KW-1003">Cell membrane</keyword>
<dbReference type="InterPro" id="IPR038363">
    <property type="entry name" value="LepA_C_sf"/>
</dbReference>
<evidence type="ECO:0000259" key="13">
    <source>
        <dbReference type="PROSITE" id="PS51722"/>
    </source>
</evidence>
<dbReference type="CDD" id="cd16260">
    <property type="entry name" value="EF4_III"/>
    <property type="match status" value="1"/>
</dbReference>
<dbReference type="PROSITE" id="PS00301">
    <property type="entry name" value="G_TR_1"/>
    <property type="match status" value="1"/>
</dbReference>
<reference evidence="16 17" key="1">
    <citation type="submission" date="2018-06" db="EMBL/GenBank/DDBJ databases">
        <authorList>
            <consortium name="Pathogen Informatics"/>
            <person name="Doyle S."/>
        </authorList>
    </citation>
    <scope>NUCLEOTIDE SEQUENCE [LARGE SCALE GENOMIC DNA]</scope>
    <source>
        <strain evidence="14 16">NCTC1659</strain>
        <strain evidence="15 17">NCTC8540</strain>
    </source>
</reference>
<evidence type="ECO:0000256" key="2">
    <source>
        <dbReference type="ARBA" id="ARBA00022475"/>
    </source>
</evidence>
<comment type="similarity">
    <text evidence="10">Belongs to the GTP-binding elongation factor family. LepA subfamily.</text>
</comment>
<dbReference type="InterPro" id="IPR000640">
    <property type="entry name" value="EFG_V-like"/>
</dbReference>
<sequence length="598" mass="66203">MKNIRNFSIIAHIDHGKSTLSDRLIQTCGGLSDREMEAQVLDSMDLERERGITIKAQSVTLNYKAKDGETYQLNFIDTPGHVDFSYEVSRSLAACEGALLVVDAGQGVEAQTLANCYTAIEMDLEVVPILNKIDLPAAEPERVAEEIEDIVGIDAIDAVRCSAKTGVGIEDVLEEIVHKIPAPEGDPDAPLQALIIDSWFDNYLGVVSLVRIKNGVLCKGDKIKVMSTGQSYNVDRLGIFTPKQVDTTELKTGEVGWVVCAIKDILGAPVGDTLTSHHNPATSVLPGFKKVKPQVYAGLFPISSDDYEAFRDALGKLSLNDASLFYEPENSTALGFGFRCGFLGLLHMEIIQERLEREYDLDLITTAPTVVYEVEQTNGEIIYVDSPAKLPPLNNIAEIREPIAECNMLLPQTYLGNVITLCVEKRGVQTNMVYHGNQVALTYEIPMGEVVLDFFDRLKSTSRGYASLDYGFKRFQAADMVRVDIMINGERVDALALIVHKDNAQYRGRELVEKMRELIPRQQFDIAIQAAIGNHIIARSTVKQLRKNVLAKCYGGDVSRKKKLLQKQKEGKKRMKSLGNVEVPQEAFLAILHVGKDK</sequence>
<dbReference type="InterPro" id="IPR013842">
    <property type="entry name" value="LepA_CTD"/>
</dbReference>
<dbReference type="InterPro" id="IPR027417">
    <property type="entry name" value="P-loop_NTPase"/>
</dbReference>
<dbReference type="GO" id="GO:0005886">
    <property type="term" value="C:plasma membrane"/>
    <property type="evidence" value="ECO:0007669"/>
    <property type="project" value="UniProtKB-SubCell"/>
</dbReference>
<feature type="binding site" evidence="12">
    <location>
        <begin position="14"/>
        <end position="19"/>
    </location>
    <ligand>
        <name>GTP</name>
        <dbReference type="ChEBI" id="CHEBI:37565"/>
    </ligand>
</feature>
<dbReference type="FunFam" id="3.40.50.300:FF:000078">
    <property type="entry name" value="Elongation factor 4"/>
    <property type="match status" value="1"/>
</dbReference>
<dbReference type="CDD" id="cd01890">
    <property type="entry name" value="LepA"/>
    <property type="match status" value="1"/>
</dbReference>
<dbReference type="InterPro" id="IPR000795">
    <property type="entry name" value="T_Tr_GTP-bd_dom"/>
</dbReference>
<evidence type="ECO:0000256" key="10">
    <source>
        <dbReference type="ARBA" id="ARBA00061052"/>
    </source>
</evidence>
<keyword evidence="4 12" id="KW-0378">Hydrolase</keyword>
<evidence type="ECO:0000256" key="1">
    <source>
        <dbReference type="ARBA" id="ARBA00005454"/>
    </source>
</evidence>
<evidence type="ECO:0000256" key="12">
    <source>
        <dbReference type="HAMAP-Rule" id="MF_00071"/>
    </source>
</evidence>
<dbReference type="Pfam" id="PF03144">
    <property type="entry name" value="GTP_EFTU_D2"/>
    <property type="match status" value="1"/>
</dbReference>
<keyword evidence="5 12" id="KW-0648">Protein biosynthesis</keyword>
<dbReference type="InterPro" id="IPR004161">
    <property type="entry name" value="EFTu-like_2"/>
</dbReference>
<dbReference type="STRING" id="733.B0186_07140"/>
<dbReference type="CDD" id="cd03709">
    <property type="entry name" value="lepA_C"/>
    <property type="match status" value="1"/>
</dbReference>
<dbReference type="GO" id="GO:0097216">
    <property type="term" value="F:guanosine tetraphosphate binding"/>
    <property type="evidence" value="ECO:0007669"/>
    <property type="project" value="UniProtKB-ARBA"/>
</dbReference>
<dbReference type="PANTHER" id="PTHR43512:SF4">
    <property type="entry name" value="TRANSLATION FACTOR GUF1 HOMOLOG, CHLOROPLASTIC"/>
    <property type="match status" value="1"/>
</dbReference>
<dbReference type="InterPro" id="IPR035654">
    <property type="entry name" value="LepA_IV"/>
</dbReference>
<dbReference type="FunFam" id="3.30.70.870:FF:000004">
    <property type="entry name" value="Translation factor GUF1, mitochondrial"/>
    <property type="match status" value="1"/>
</dbReference>
<gene>
    <name evidence="12 14" type="primary">lepA</name>
    <name evidence="14" type="ORF">NCTC1659_00229</name>
    <name evidence="15" type="ORF">NCTC8540_00308</name>
</gene>
<dbReference type="PANTHER" id="PTHR43512">
    <property type="entry name" value="TRANSLATION FACTOR GUF1-RELATED"/>
    <property type="match status" value="1"/>
</dbReference>
<comment type="subcellular location">
    <subcellularLocation>
        <location evidence="12">Cell membrane</location>
        <topology evidence="12">Peripheral membrane protein</topology>
        <orientation evidence="12">Cytoplasmic side</orientation>
    </subcellularLocation>
</comment>
<dbReference type="InterPro" id="IPR005225">
    <property type="entry name" value="Small_GTP-bd"/>
</dbReference>
<dbReference type="Pfam" id="PF06421">
    <property type="entry name" value="LepA_C"/>
    <property type="match status" value="1"/>
</dbReference>
<dbReference type="HAMAP" id="MF_00071">
    <property type="entry name" value="LepA"/>
    <property type="match status" value="1"/>
</dbReference>
<organism evidence="14 16">
    <name type="scientific">Canicola haemoglobinophilus</name>
    <dbReference type="NCBI Taxonomy" id="733"/>
    <lineage>
        <taxon>Bacteria</taxon>
        <taxon>Pseudomonadati</taxon>
        <taxon>Pseudomonadota</taxon>
        <taxon>Gammaproteobacteria</taxon>
        <taxon>Pasteurellales</taxon>
        <taxon>Pasteurellaceae</taxon>
        <taxon>Canicola</taxon>
    </lineage>
</organism>
<dbReference type="AlphaFoldDB" id="A0A1V4B0D5"/>
<dbReference type="SUPFAM" id="SSF54980">
    <property type="entry name" value="EF-G C-terminal domain-like"/>
    <property type="match status" value="2"/>
</dbReference>
<dbReference type="Gene3D" id="3.30.70.870">
    <property type="entry name" value="Elongation Factor G (Translational Gtpase), domain 3"/>
    <property type="match status" value="1"/>
</dbReference>
<evidence type="ECO:0000256" key="4">
    <source>
        <dbReference type="ARBA" id="ARBA00022801"/>
    </source>
</evidence>
<evidence type="ECO:0000256" key="3">
    <source>
        <dbReference type="ARBA" id="ARBA00022741"/>
    </source>
</evidence>
<accession>A0A1V4B0D5</accession>
<keyword evidence="16" id="KW-1185">Reference proteome</keyword>
<dbReference type="SUPFAM" id="SSF52540">
    <property type="entry name" value="P-loop containing nucleoside triphosphate hydrolases"/>
    <property type="match status" value="1"/>
</dbReference>
<dbReference type="Pfam" id="PF00679">
    <property type="entry name" value="EFG_C"/>
    <property type="match status" value="1"/>
</dbReference>
<dbReference type="GO" id="GO:0003746">
    <property type="term" value="F:translation elongation factor activity"/>
    <property type="evidence" value="ECO:0007669"/>
    <property type="project" value="UniProtKB-UniRule"/>
</dbReference>
<dbReference type="Proteomes" id="UP000254329">
    <property type="component" value="Unassembled WGS sequence"/>
</dbReference>
<dbReference type="Gene3D" id="2.40.30.10">
    <property type="entry name" value="Translation factors"/>
    <property type="match status" value="1"/>
</dbReference>
<keyword evidence="3 12" id="KW-0547">Nucleotide-binding</keyword>
<dbReference type="Gene3D" id="3.30.70.2570">
    <property type="entry name" value="Elongation factor 4, C-terminal domain"/>
    <property type="match status" value="1"/>
</dbReference>
<dbReference type="EMBL" id="UGHJ01000001">
    <property type="protein sequence ID" value="STO67837.1"/>
    <property type="molecule type" value="Genomic_DNA"/>
</dbReference>
<dbReference type="NCBIfam" id="TIGR01393">
    <property type="entry name" value="lepA"/>
    <property type="match status" value="1"/>
</dbReference>
<dbReference type="Gene3D" id="3.40.50.300">
    <property type="entry name" value="P-loop containing nucleotide triphosphate hydrolases"/>
    <property type="match status" value="1"/>
</dbReference>
<dbReference type="EMBL" id="UGHF01000001">
    <property type="protein sequence ID" value="STO59006.1"/>
    <property type="molecule type" value="Genomic_DNA"/>
</dbReference>
<dbReference type="OrthoDB" id="9804431at2"/>
<keyword evidence="6 12" id="KW-0342">GTP-binding</keyword>
<dbReference type="Gene3D" id="3.30.70.240">
    <property type="match status" value="1"/>
</dbReference>
<proteinExistence type="inferred from homology"/>
<comment type="catalytic activity">
    <reaction evidence="8 12">
        <text>GTP + H2O = GDP + phosphate + H(+)</text>
        <dbReference type="Rhea" id="RHEA:19669"/>
        <dbReference type="ChEBI" id="CHEBI:15377"/>
        <dbReference type="ChEBI" id="CHEBI:15378"/>
        <dbReference type="ChEBI" id="CHEBI:37565"/>
        <dbReference type="ChEBI" id="CHEBI:43474"/>
        <dbReference type="ChEBI" id="CHEBI:58189"/>
        <dbReference type="EC" id="3.6.5.n1"/>
    </reaction>
</comment>
<dbReference type="InterPro" id="IPR035647">
    <property type="entry name" value="EFG_III/V"/>
</dbReference>
<evidence type="ECO:0000313" key="15">
    <source>
        <dbReference type="EMBL" id="STO67837.1"/>
    </source>
</evidence>
<dbReference type="RefSeq" id="WP_078218686.1">
    <property type="nucleotide sequence ID" value="NZ_MUXZ01000019.1"/>
</dbReference>
<dbReference type="InterPro" id="IPR031157">
    <property type="entry name" value="G_TR_CS"/>
</dbReference>
<evidence type="ECO:0000256" key="8">
    <source>
        <dbReference type="ARBA" id="ARBA00050293"/>
    </source>
</evidence>
<evidence type="ECO:0000256" key="7">
    <source>
        <dbReference type="ARBA" id="ARBA00023136"/>
    </source>
</evidence>
<keyword evidence="7 12" id="KW-0472">Membrane</keyword>
<dbReference type="CDD" id="cd03699">
    <property type="entry name" value="EF4_II"/>
    <property type="match status" value="1"/>
</dbReference>
<evidence type="ECO:0000313" key="14">
    <source>
        <dbReference type="EMBL" id="STO59006.1"/>
    </source>
</evidence>
<dbReference type="FunFam" id="3.30.70.240:FF:000005">
    <property type="entry name" value="Elongation factor 4"/>
    <property type="match status" value="1"/>
</dbReference>
<dbReference type="GO" id="GO:0043022">
    <property type="term" value="F:ribosome binding"/>
    <property type="evidence" value="ECO:0007669"/>
    <property type="project" value="UniProtKB-UniRule"/>
</dbReference>
<dbReference type="GO" id="GO:0045727">
    <property type="term" value="P:positive regulation of translation"/>
    <property type="evidence" value="ECO:0007669"/>
    <property type="project" value="UniProtKB-UniRule"/>
</dbReference>
<dbReference type="NCBIfam" id="TIGR00231">
    <property type="entry name" value="small_GTP"/>
    <property type="match status" value="1"/>
</dbReference>
<evidence type="ECO:0000256" key="5">
    <source>
        <dbReference type="ARBA" id="ARBA00022917"/>
    </source>
</evidence>
<feature type="domain" description="Tr-type G" evidence="13">
    <location>
        <begin position="2"/>
        <end position="184"/>
    </location>
</feature>
<evidence type="ECO:0000313" key="16">
    <source>
        <dbReference type="Proteomes" id="UP000254329"/>
    </source>
</evidence>